<sequence length="882" mass="101209">MIKKLLVSLGSISLISSSILVVACGNKQGKEDNKPLTDSAFTSLIDKINNSDDLEKLADLSFNINGKQVLKGEILPSLLENNPKILTITFKGSNKNKISVIVNNVSTEKGQNINISNTQGTADIFLAFKNNHSNKPPISKKVKFTGLQRNGGSDEHGRITGNQFSYFGGEKGFQEYLKLDLLQRFNYDNERYMNILKNSLNADSNNNVKDIKKIRDIDISDEQIKKFNEKAKTVGFDEYYNAALKGFTVPVYENNSSEAKLKVNDGPETGKGSSVIDSIGRDPNRTNGLARTITNETYKNIATQTFQVTFSSPNKYEEEIEEAQEFISKINLWSKEQFEAYMAIQIRNLETNFNYQNSEIEREIKNSDSNQYLGHINKLREQQKQLKEKFEKEKAELKAYDQEKLKKWQEDEIAKYKKKAEEEAGKIFRPTSGTMWILDHQTSPNETGSNKFYFGTNSHVAKAINDNLSSMSLTRIDKSVGIGQTLKLNSLDPNFKTFHFSGDLKQAIDVIFHATDFIEEDQRPTEFLESKQKEKFKNTGIYADFAVIEIDFDKLLKNYKDNNGNSSNSNFWVQKQGQPITDIYKDKEVKDIVLDITNEYAKLDEKDKVRFKSSSYLEKEQYPTIERMISFNPNNKTDLDKFNSLESLYILGYPSAKDDYYFDKYEDQNQEAIKKLDFSLWTNSDQRYYNQASRKEGYPQKYPNYLLDKGEFLSYQIGYRSFIDKPGLTDAFIASSRVGDKLYKLNKKEYFQYGLQIMPRFYAPSGGASGSSVRNNKNELIGVFHAANGSAKTGLATVFRSPGYNYQGLFGKYNLAEYDLIYGGAKHQINSYRYSLFRKYQNQSDFKTALFKEGLDRNKGIPEQFKFKENNFSKDHSKYFKK</sequence>
<feature type="coiled-coil region" evidence="1">
    <location>
        <begin position="369"/>
        <end position="403"/>
    </location>
</feature>
<evidence type="ECO:0000256" key="3">
    <source>
        <dbReference type="SAM" id="SignalP"/>
    </source>
</evidence>
<evidence type="ECO:0000256" key="2">
    <source>
        <dbReference type="SAM" id="MobiDB-lite"/>
    </source>
</evidence>
<dbReference type="PRINTS" id="PR00840">
    <property type="entry name" value="Y06768FAMILY"/>
</dbReference>
<evidence type="ECO:0000256" key="1">
    <source>
        <dbReference type="SAM" id="Coils"/>
    </source>
</evidence>
<dbReference type="InterPro" id="IPR022381">
    <property type="entry name" value="Uncharacterised_MG067"/>
</dbReference>
<comment type="caution">
    <text evidence="5">The sequence shown here is derived from an EMBL/GenBank/DDBJ whole genome shotgun (WGS) entry which is preliminary data.</text>
</comment>
<proteinExistence type="predicted"/>
<feature type="signal peptide" evidence="3">
    <location>
        <begin position="1"/>
        <end position="23"/>
    </location>
</feature>
<keyword evidence="1" id="KW-0175">Coiled coil</keyword>
<feature type="chain" id="PRO_5002157790" evidence="3">
    <location>
        <begin position="24"/>
        <end position="882"/>
    </location>
</feature>
<protein>
    <submittedName>
        <fullName evidence="5">LppD family lipoprotein</fullName>
    </submittedName>
</protein>
<reference evidence="5 6" key="1">
    <citation type="submission" date="2015-01" db="EMBL/GenBank/DDBJ databases">
        <title>Draft Genome Sequence of Mycoplasma capricolum subsp. capricolum str. GM508D.</title>
        <authorList>
            <person name="Calcutt M.J."/>
            <person name="Foecking M.F."/>
        </authorList>
    </citation>
    <scope>NUCLEOTIDE SEQUENCE [LARGE SCALE GENOMIC DNA]</scope>
    <source>
        <strain evidence="5 6">GM508D</strain>
    </source>
</reference>
<dbReference type="NCBIfam" id="NF045841">
    <property type="entry name" value="Ig_SerProt_MIP"/>
    <property type="match status" value="1"/>
</dbReference>
<dbReference type="InterPro" id="IPR022382">
    <property type="entry name" value="Mycoplasma_peptidase_DUF31"/>
</dbReference>
<gene>
    <name evidence="5" type="primary">lppD-1</name>
    <name evidence="5" type="ORF">MCGM508_00150</name>
</gene>
<organism evidence="5 6">
    <name type="scientific">Mycoplasma capricolum subsp. capricolum</name>
    <dbReference type="NCBI Taxonomy" id="40479"/>
    <lineage>
        <taxon>Bacteria</taxon>
        <taxon>Bacillati</taxon>
        <taxon>Mycoplasmatota</taxon>
        <taxon>Mollicutes</taxon>
        <taxon>Mycoplasmataceae</taxon>
        <taxon>Mycoplasma</taxon>
    </lineage>
</organism>
<accession>A0A0C2W5D2</accession>
<keyword evidence="3" id="KW-0732">Signal</keyword>
<dbReference type="AlphaFoldDB" id="A0A0C2W5D2"/>
<evidence type="ECO:0000313" key="6">
    <source>
        <dbReference type="Proteomes" id="UP000031975"/>
    </source>
</evidence>
<dbReference type="Pfam" id="PF01732">
    <property type="entry name" value="Mycop_pep_DUF31"/>
    <property type="match status" value="1"/>
</dbReference>
<dbReference type="PROSITE" id="PS51257">
    <property type="entry name" value="PROKAR_LIPOPROTEIN"/>
    <property type="match status" value="1"/>
</dbReference>
<dbReference type="EMBL" id="JXQB01000001">
    <property type="protein sequence ID" value="KIM13497.1"/>
    <property type="molecule type" value="Genomic_DNA"/>
</dbReference>
<evidence type="ECO:0000259" key="4">
    <source>
        <dbReference type="Pfam" id="PF01732"/>
    </source>
</evidence>
<name>A0A0C2W5D2_MYCCA</name>
<dbReference type="NCBIfam" id="NF045842">
    <property type="entry name" value="MIP_near_MIB"/>
    <property type="match status" value="1"/>
</dbReference>
<evidence type="ECO:0000313" key="5">
    <source>
        <dbReference type="EMBL" id="KIM13497.1"/>
    </source>
</evidence>
<keyword evidence="5" id="KW-0449">Lipoprotein</keyword>
<feature type="domain" description="DUF31" evidence="4">
    <location>
        <begin position="295"/>
        <end position="786"/>
    </location>
</feature>
<dbReference type="Proteomes" id="UP000031975">
    <property type="component" value="Unassembled WGS sequence"/>
</dbReference>
<dbReference type="RefSeq" id="WP_041159581.1">
    <property type="nucleotide sequence ID" value="NZ_JXQB01000001.1"/>
</dbReference>
<feature type="region of interest" description="Disordered" evidence="2">
    <location>
        <begin position="261"/>
        <end position="286"/>
    </location>
</feature>